<dbReference type="SUPFAM" id="SSF101936">
    <property type="entry name" value="DNA-binding pseudobarrel domain"/>
    <property type="match status" value="2"/>
</dbReference>
<keyword evidence="5" id="KW-0539">Nucleus</keyword>
<comment type="subcellular location">
    <subcellularLocation>
        <location evidence="1">Nucleus</location>
    </subcellularLocation>
</comment>
<sequence length="285" mass="32832">MVPDDPRVVGTWKYEYYRFFCCSWQVEEGVFVLPFEGRSIPSKFVKEHWDELSESVRLFIPTGRSWCVGVERDTDKSIWLQDGLLKFMEDNSVGIEQKLNGGVEKKGADDDSTPQRRDMGIQSYERIHKTSDAYKDDQKTYKRPTGKNSSKYKDSKGCAKKRADQAENVSFPTSFEVTMKTYNIEKYILHVPKQFARLNMPHSTSSIKLLHGDDNEWVAHQTTIDADNNEWVVCYICESLTHALTQGWIDFMGDKNLTVGDTCTFERVCGVDEIKLKVTISKFVK</sequence>
<dbReference type="InterPro" id="IPR050655">
    <property type="entry name" value="Plant_B3_domain"/>
</dbReference>
<dbReference type="CDD" id="cd10017">
    <property type="entry name" value="B3_DNA"/>
    <property type="match status" value="1"/>
</dbReference>
<dbReference type="GO" id="GO:0003677">
    <property type="term" value="F:DNA binding"/>
    <property type="evidence" value="ECO:0007669"/>
    <property type="project" value="UniProtKB-KW"/>
</dbReference>
<gene>
    <name evidence="8" type="ORF">LIER_40880</name>
</gene>
<feature type="region of interest" description="Disordered" evidence="6">
    <location>
        <begin position="99"/>
        <end position="159"/>
    </location>
</feature>
<keyword evidence="3" id="KW-0238">DNA-binding</keyword>
<dbReference type="AlphaFoldDB" id="A0AAV3R2G7"/>
<evidence type="ECO:0000256" key="2">
    <source>
        <dbReference type="ARBA" id="ARBA00023015"/>
    </source>
</evidence>
<dbReference type="Gene3D" id="2.40.330.10">
    <property type="entry name" value="DNA-binding pseudobarrel domain"/>
    <property type="match status" value="2"/>
</dbReference>
<accession>A0AAV3R2G7</accession>
<dbReference type="EMBL" id="BAABME010024356">
    <property type="protein sequence ID" value="GAA0170055.1"/>
    <property type="molecule type" value="Genomic_DNA"/>
</dbReference>
<feature type="domain" description="TF-B3" evidence="7">
    <location>
        <begin position="174"/>
        <end position="284"/>
    </location>
</feature>
<protein>
    <recommendedName>
        <fullName evidence="7">TF-B3 domain-containing protein</fullName>
    </recommendedName>
</protein>
<keyword evidence="9" id="KW-1185">Reference proteome</keyword>
<reference evidence="8 9" key="1">
    <citation type="submission" date="2024-01" db="EMBL/GenBank/DDBJ databases">
        <title>The complete chloroplast genome sequence of Lithospermum erythrorhizon: insights into the phylogenetic relationship among Boraginaceae species and the maternal lineages of purple gromwells.</title>
        <authorList>
            <person name="Okada T."/>
            <person name="Watanabe K."/>
        </authorList>
    </citation>
    <scope>NUCLEOTIDE SEQUENCE [LARGE SCALE GENOMIC DNA]</scope>
</reference>
<evidence type="ECO:0000259" key="7">
    <source>
        <dbReference type="PROSITE" id="PS50863"/>
    </source>
</evidence>
<evidence type="ECO:0000256" key="3">
    <source>
        <dbReference type="ARBA" id="ARBA00023125"/>
    </source>
</evidence>
<evidence type="ECO:0000256" key="4">
    <source>
        <dbReference type="ARBA" id="ARBA00023163"/>
    </source>
</evidence>
<dbReference type="Proteomes" id="UP001454036">
    <property type="component" value="Unassembled WGS sequence"/>
</dbReference>
<proteinExistence type="predicted"/>
<dbReference type="Pfam" id="PF02362">
    <property type="entry name" value="B3"/>
    <property type="match status" value="1"/>
</dbReference>
<dbReference type="PANTHER" id="PTHR31920:SF37">
    <property type="entry name" value="B3 DOMAIN-CONTAINING TRANSCRIPTION FACTOR VRN1"/>
    <property type="match status" value="1"/>
</dbReference>
<evidence type="ECO:0000313" key="9">
    <source>
        <dbReference type="Proteomes" id="UP001454036"/>
    </source>
</evidence>
<dbReference type="GO" id="GO:0005634">
    <property type="term" value="C:nucleus"/>
    <property type="evidence" value="ECO:0007669"/>
    <property type="project" value="UniProtKB-SubCell"/>
</dbReference>
<feature type="compositionally biased region" description="Basic and acidic residues" evidence="6">
    <location>
        <begin position="103"/>
        <end position="140"/>
    </location>
</feature>
<keyword evidence="2" id="KW-0805">Transcription regulation</keyword>
<keyword evidence="4" id="KW-0804">Transcription</keyword>
<evidence type="ECO:0000256" key="6">
    <source>
        <dbReference type="SAM" id="MobiDB-lite"/>
    </source>
</evidence>
<name>A0AAV3R2G7_LITER</name>
<dbReference type="PANTHER" id="PTHR31920">
    <property type="entry name" value="B3 DOMAIN-CONTAINING"/>
    <property type="match status" value="1"/>
</dbReference>
<evidence type="ECO:0000313" key="8">
    <source>
        <dbReference type="EMBL" id="GAA0170055.1"/>
    </source>
</evidence>
<dbReference type="InterPro" id="IPR003340">
    <property type="entry name" value="B3_DNA-bd"/>
</dbReference>
<comment type="caution">
    <text evidence="8">The sequence shown here is derived from an EMBL/GenBank/DDBJ whole genome shotgun (WGS) entry which is preliminary data.</text>
</comment>
<dbReference type="SMART" id="SM01019">
    <property type="entry name" value="B3"/>
    <property type="match status" value="1"/>
</dbReference>
<dbReference type="InterPro" id="IPR015300">
    <property type="entry name" value="DNA-bd_pseudobarrel_sf"/>
</dbReference>
<dbReference type="PROSITE" id="PS50863">
    <property type="entry name" value="B3"/>
    <property type="match status" value="1"/>
</dbReference>
<organism evidence="8 9">
    <name type="scientific">Lithospermum erythrorhizon</name>
    <name type="common">Purple gromwell</name>
    <name type="synonym">Lithospermum officinale var. erythrorhizon</name>
    <dbReference type="NCBI Taxonomy" id="34254"/>
    <lineage>
        <taxon>Eukaryota</taxon>
        <taxon>Viridiplantae</taxon>
        <taxon>Streptophyta</taxon>
        <taxon>Embryophyta</taxon>
        <taxon>Tracheophyta</taxon>
        <taxon>Spermatophyta</taxon>
        <taxon>Magnoliopsida</taxon>
        <taxon>eudicotyledons</taxon>
        <taxon>Gunneridae</taxon>
        <taxon>Pentapetalae</taxon>
        <taxon>asterids</taxon>
        <taxon>lamiids</taxon>
        <taxon>Boraginales</taxon>
        <taxon>Boraginaceae</taxon>
        <taxon>Boraginoideae</taxon>
        <taxon>Lithospermeae</taxon>
        <taxon>Lithospermum</taxon>
    </lineage>
</organism>
<evidence type="ECO:0000256" key="5">
    <source>
        <dbReference type="ARBA" id="ARBA00023242"/>
    </source>
</evidence>
<evidence type="ECO:0000256" key="1">
    <source>
        <dbReference type="ARBA" id="ARBA00004123"/>
    </source>
</evidence>